<dbReference type="EMBL" id="MT142457">
    <property type="protein sequence ID" value="QJA81387.1"/>
    <property type="molecule type" value="Genomic_DNA"/>
</dbReference>
<dbReference type="AlphaFoldDB" id="A0A6M3KHB5"/>
<dbReference type="EMBL" id="MT141469">
    <property type="protein sequence ID" value="QJA62375.1"/>
    <property type="molecule type" value="Genomic_DNA"/>
</dbReference>
<gene>
    <name evidence="2" type="ORF">MM415A00550_0019</name>
    <name evidence="1" type="ORF">MM415B00794_0031</name>
</gene>
<evidence type="ECO:0000313" key="2">
    <source>
        <dbReference type="EMBL" id="QJA81387.1"/>
    </source>
</evidence>
<organism evidence="2">
    <name type="scientific">viral metagenome</name>
    <dbReference type="NCBI Taxonomy" id="1070528"/>
    <lineage>
        <taxon>unclassified sequences</taxon>
        <taxon>metagenomes</taxon>
        <taxon>organismal metagenomes</taxon>
    </lineage>
</organism>
<sequence>MGNMFQIGDSVYIPVVHEVYTLSTNSWSESDADAGYPKITIISPDNVTKVDAQAMTKKATGKFEYEYTIPAAGQGEWTGFIDVLNSTKPNRQYFTFKVED</sequence>
<reference evidence="2" key="1">
    <citation type="submission" date="2020-03" db="EMBL/GenBank/DDBJ databases">
        <title>The deep terrestrial virosphere.</title>
        <authorList>
            <person name="Holmfeldt K."/>
            <person name="Nilsson E."/>
            <person name="Simone D."/>
            <person name="Lopez-Fernandez M."/>
            <person name="Wu X."/>
            <person name="de Brujin I."/>
            <person name="Lundin D."/>
            <person name="Andersson A."/>
            <person name="Bertilsson S."/>
            <person name="Dopson M."/>
        </authorList>
    </citation>
    <scope>NUCLEOTIDE SEQUENCE</scope>
    <source>
        <strain evidence="2">MM415A00550</strain>
        <strain evidence="1">MM415B00794</strain>
    </source>
</reference>
<accession>A0A6M3KHB5</accession>
<protein>
    <submittedName>
        <fullName evidence="2">Uncharacterized protein</fullName>
    </submittedName>
</protein>
<proteinExistence type="predicted"/>
<evidence type="ECO:0000313" key="1">
    <source>
        <dbReference type="EMBL" id="QJA62375.1"/>
    </source>
</evidence>
<name>A0A6M3KHB5_9ZZZZ</name>